<feature type="compositionally biased region" description="Polar residues" evidence="1">
    <location>
        <begin position="16"/>
        <end position="28"/>
    </location>
</feature>
<reference evidence="4" key="1">
    <citation type="submission" date="2019-10" db="EMBL/GenBank/DDBJ databases">
        <title>Complete genome sequence of Corynebacterium urogenitalis DSM 108747, isolated from the genital tract of a cow.</title>
        <authorList>
            <person name="Ruckert C."/>
            <person name="Ballas P."/>
            <person name="Wagener K."/>
            <person name="Drillich M."/>
            <person name="Kaempfer P."/>
            <person name="Busse H.-J."/>
            <person name="Ehling-Schulz M."/>
        </authorList>
    </citation>
    <scope>NUCLEOTIDE SEQUENCE [LARGE SCALE GENOMIC DNA]</scope>
    <source>
        <strain evidence="4">LMM 1652</strain>
    </source>
</reference>
<evidence type="ECO:0000313" key="4">
    <source>
        <dbReference type="Proteomes" id="UP000326711"/>
    </source>
</evidence>
<feature type="transmembrane region" description="Helical" evidence="2">
    <location>
        <begin position="57"/>
        <end position="79"/>
    </location>
</feature>
<feature type="transmembrane region" description="Helical" evidence="2">
    <location>
        <begin position="148"/>
        <end position="169"/>
    </location>
</feature>
<organism evidence="3 4">
    <name type="scientific">Corynebacterium urogenitale</name>
    <dbReference type="NCBI Taxonomy" id="2487892"/>
    <lineage>
        <taxon>Bacteria</taxon>
        <taxon>Bacillati</taxon>
        <taxon>Actinomycetota</taxon>
        <taxon>Actinomycetes</taxon>
        <taxon>Mycobacteriales</taxon>
        <taxon>Corynebacteriaceae</taxon>
        <taxon>Corynebacterium</taxon>
    </lineage>
</organism>
<name>A0A5J6ZBT8_9CORY</name>
<keyword evidence="2" id="KW-0472">Membrane</keyword>
<keyword evidence="2" id="KW-0812">Transmembrane</keyword>
<feature type="compositionally biased region" description="Basic and acidic residues" evidence="1">
    <location>
        <begin position="230"/>
        <end position="262"/>
    </location>
</feature>
<accession>A0A5J6ZBT8</accession>
<dbReference type="AlphaFoldDB" id="A0A5J6ZBT8"/>
<feature type="transmembrane region" description="Helical" evidence="2">
    <location>
        <begin position="175"/>
        <end position="200"/>
    </location>
</feature>
<keyword evidence="4" id="KW-1185">Reference proteome</keyword>
<feature type="compositionally biased region" description="Gly residues" evidence="1">
    <location>
        <begin position="263"/>
        <end position="277"/>
    </location>
</feature>
<dbReference type="KEGG" id="cuo:CUROG_09245"/>
<feature type="transmembrane region" description="Helical" evidence="2">
    <location>
        <begin position="115"/>
        <end position="136"/>
    </location>
</feature>
<feature type="region of interest" description="Disordered" evidence="1">
    <location>
        <begin position="230"/>
        <end position="303"/>
    </location>
</feature>
<feature type="region of interest" description="Disordered" evidence="1">
    <location>
        <begin position="1"/>
        <end position="45"/>
    </location>
</feature>
<dbReference type="Proteomes" id="UP000326711">
    <property type="component" value="Chromosome"/>
</dbReference>
<sequence length="303" mass="32884">MYWLGSRLDSRMNGIDNGTSNGTKNNLSHQEELKPPKVGRKDGLAKNLNGAPEDVRFGVMTWLCVASMQALYAIVQFVANIVDPRALTSQIKESEESMGSLAGALKEADLSTQVASVNVSMLIWMLLVALLCAWLTLRAGRGGPYSRVFLNVGSVYLALQAVLLLFGSAPTTMPVGFVLMLGILTILSGVAAILGMWFFARPGNAEWLGIPPLAEMEKYAEAVERRRKEEKAAKKAAKEAKEREAKERSTRGAKEPQARGHDGGNQQGPHGGAGWNGQQGPNNQQDPRGQQGPRHSNDHPNQR</sequence>
<keyword evidence="2" id="KW-1133">Transmembrane helix</keyword>
<evidence type="ECO:0000313" key="3">
    <source>
        <dbReference type="EMBL" id="QFQ03193.1"/>
    </source>
</evidence>
<proteinExistence type="predicted"/>
<feature type="compositionally biased region" description="Basic and acidic residues" evidence="1">
    <location>
        <begin position="29"/>
        <end position="44"/>
    </location>
</feature>
<evidence type="ECO:0000256" key="2">
    <source>
        <dbReference type="SAM" id="Phobius"/>
    </source>
</evidence>
<feature type="compositionally biased region" description="Low complexity" evidence="1">
    <location>
        <begin position="278"/>
        <end position="293"/>
    </location>
</feature>
<protein>
    <submittedName>
        <fullName evidence="3">Uncharacterized protein</fullName>
    </submittedName>
</protein>
<gene>
    <name evidence="3" type="ORF">CUROG_09245</name>
</gene>
<dbReference type="EMBL" id="CP045032">
    <property type="protein sequence ID" value="QFQ03193.1"/>
    <property type="molecule type" value="Genomic_DNA"/>
</dbReference>
<evidence type="ECO:0000256" key="1">
    <source>
        <dbReference type="SAM" id="MobiDB-lite"/>
    </source>
</evidence>